<comment type="caution">
    <text evidence="2">The sequence shown here is derived from an EMBL/GenBank/DDBJ whole genome shotgun (WGS) entry which is preliminary data.</text>
</comment>
<evidence type="ECO:0000313" key="3">
    <source>
        <dbReference type="Proteomes" id="UP000019763"/>
    </source>
</evidence>
<gene>
    <name evidence="2" type="ORF">GNI_068550</name>
</gene>
<name>A0A023B7K3_GRENI</name>
<dbReference type="GeneID" id="22912516"/>
<accession>A0A023B7K3</accession>
<dbReference type="Proteomes" id="UP000019763">
    <property type="component" value="Unassembled WGS sequence"/>
</dbReference>
<reference evidence="2" key="1">
    <citation type="submission" date="2013-12" db="EMBL/GenBank/DDBJ databases">
        <authorList>
            <person name="Omoto C.K."/>
            <person name="Sibley D."/>
            <person name="Venepally P."/>
            <person name="Hadjithomas M."/>
            <person name="Karamycheva S."/>
            <person name="Brunk B."/>
            <person name="Roos D."/>
            <person name="Caler E."/>
            <person name="Lorenzi H."/>
        </authorList>
    </citation>
    <scope>NUCLEOTIDE SEQUENCE</scope>
</reference>
<proteinExistence type="predicted"/>
<protein>
    <submittedName>
        <fullName evidence="2">Uncharacterized protein</fullName>
    </submittedName>
</protein>
<feature type="region of interest" description="Disordered" evidence="1">
    <location>
        <begin position="133"/>
        <end position="167"/>
    </location>
</feature>
<dbReference type="AlphaFoldDB" id="A0A023B7K3"/>
<keyword evidence="3" id="KW-1185">Reference proteome</keyword>
<dbReference type="EMBL" id="AFNH02000515">
    <property type="protein sequence ID" value="EZG67516.1"/>
    <property type="molecule type" value="Genomic_DNA"/>
</dbReference>
<evidence type="ECO:0000313" key="2">
    <source>
        <dbReference type="EMBL" id="EZG67516.1"/>
    </source>
</evidence>
<organism evidence="2 3">
    <name type="scientific">Gregarina niphandrodes</name>
    <name type="common">Septate eugregarine</name>
    <dbReference type="NCBI Taxonomy" id="110365"/>
    <lineage>
        <taxon>Eukaryota</taxon>
        <taxon>Sar</taxon>
        <taxon>Alveolata</taxon>
        <taxon>Apicomplexa</taxon>
        <taxon>Conoidasida</taxon>
        <taxon>Gregarinasina</taxon>
        <taxon>Eugregarinorida</taxon>
        <taxon>Gregarinidae</taxon>
        <taxon>Gregarina</taxon>
    </lineage>
</organism>
<dbReference type="VEuPathDB" id="CryptoDB:GNI_068550"/>
<evidence type="ECO:0000256" key="1">
    <source>
        <dbReference type="SAM" id="MobiDB-lite"/>
    </source>
</evidence>
<sequence>MKGCISVAVECASKKSLIAGTVICPAGIFGVLDGQYYEELQDLILNQSYYVVNFEDLRRMPPKIKRLDSVWSVPAYSLRRNDLRVHCRNSKLTRAEFDECMQNSIPTLEKQTDLSIPTLEKQTDLSRTDIGWKKSTGLKTTGNKTNGERSLNDKKAVEGNSNRPRTT</sequence>
<feature type="compositionally biased region" description="Basic and acidic residues" evidence="1">
    <location>
        <begin position="146"/>
        <end position="157"/>
    </location>
</feature>
<dbReference type="RefSeq" id="XP_011130231.1">
    <property type="nucleotide sequence ID" value="XM_011131929.1"/>
</dbReference>
<feature type="compositionally biased region" description="Low complexity" evidence="1">
    <location>
        <begin position="133"/>
        <end position="145"/>
    </location>
</feature>